<accession>A0ABR8DVX4</accession>
<organism evidence="1 2">
    <name type="scientific">Nostoc flagelliforme FACHB-838</name>
    <dbReference type="NCBI Taxonomy" id="2692904"/>
    <lineage>
        <taxon>Bacteria</taxon>
        <taxon>Bacillati</taxon>
        <taxon>Cyanobacteriota</taxon>
        <taxon>Cyanophyceae</taxon>
        <taxon>Nostocales</taxon>
        <taxon>Nostocaceae</taxon>
        <taxon>Nostoc</taxon>
    </lineage>
</organism>
<gene>
    <name evidence="1" type="ORF">H6G97_30055</name>
</gene>
<protein>
    <submittedName>
        <fullName evidence="1">Uncharacterized protein</fullName>
    </submittedName>
</protein>
<dbReference type="EMBL" id="JACJSI010000103">
    <property type="protein sequence ID" value="MBD2533574.1"/>
    <property type="molecule type" value="Genomic_DNA"/>
</dbReference>
<proteinExistence type="predicted"/>
<dbReference type="Proteomes" id="UP000623440">
    <property type="component" value="Unassembled WGS sequence"/>
</dbReference>
<name>A0ABR8DVX4_9NOSO</name>
<keyword evidence="2" id="KW-1185">Reference proteome</keyword>
<sequence>MKGRQPEANDRAIPDTVFGKATLKERVPFCTYLIPLGNSPTASISRRIPN</sequence>
<evidence type="ECO:0000313" key="2">
    <source>
        <dbReference type="Proteomes" id="UP000623440"/>
    </source>
</evidence>
<reference evidence="1 2" key="1">
    <citation type="journal article" date="2020" name="ISME J.">
        <title>Comparative genomics reveals insights into cyanobacterial evolution and habitat adaptation.</title>
        <authorList>
            <person name="Chen M.Y."/>
            <person name="Teng W.K."/>
            <person name="Zhao L."/>
            <person name="Hu C.X."/>
            <person name="Zhou Y.K."/>
            <person name="Han B.P."/>
            <person name="Song L.R."/>
            <person name="Shu W.S."/>
        </authorList>
    </citation>
    <scope>NUCLEOTIDE SEQUENCE [LARGE SCALE GENOMIC DNA]</scope>
    <source>
        <strain evidence="1 2">FACHB-838</strain>
    </source>
</reference>
<evidence type="ECO:0000313" key="1">
    <source>
        <dbReference type="EMBL" id="MBD2533574.1"/>
    </source>
</evidence>
<comment type="caution">
    <text evidence="1">The sequence shown here is derived from an EMBL/GenBank/DDBJ whole genome shotgun (WGS) entry which is preliminary data.</text>
</comment>